<dbReference type="RefSeq" id="WP_187747675.1">
    <property type="nucleotide sequence ID" value="NZ_CP060828.1"/>
</dbReference>
<accession>A0A7H0ICZ9</accession>
<name>A0A7H0ICZ9_9ACTN</name>
<dbReference type="KEGG" id="sroi:IAG44_15310"/>
<dbReference type="Proteomes" id="UP000516052">
    <property type="component" value="Chromosome"/>
</dbReference>
<protein>
    <submittedName>
        <fullName evidence="1">Uncharacterized protein</fullName>
    </submittedName>
</protein>
<keyword evidence="2" id="KW-1185">Reference proteome</keyword>
<gene>
    <name evidence="1" type="ORF">IAG44_15310</name>
</gene>
<proteinExistence type="predicted"/>
<evidence type="ECO:0000313" key="1">
    <source>
        <dbReference type="EMBL" id="QNP70665.1"/>
    </source>
</evidence>
<sequence>MNANTNPGTSAVVSIEAVPVPVLSSADVDEVTLGRQTFNDSDKSNYFEG</sequence>
<dbReference type="AlphaFoldDB" id="A0A7H0ICZ9"/>
<reference evidence="1 2" key="1">
    <citation type="submission" date="2020-08" db="EMBL/GenBank/DDBJ databases">
        <title>A novel species.</title>
        <authorList>
            <person name="Gao J."/>
        </authorList>
    </citation>
    <scope>NUCLEOTIDE SEQUENCE [LARGE SCALE GENOMIC DNA]</scope>
    <source>
        <strain evidence="1 2">CRXT-G-22</strain>
    </source>
</reference>
<evidence type="ECO:0000313" key="2">
    <source>
        <dbReference type="Proteomes" id="UP000516052"/>
    </source>
</evidence>
<dbReference type="EMBL" id="CP060828">
    <property type="protein sequence ID" value="QNP70665.1"/>
    <property type="molecule type" value="Genomic_DNA"/>
</dbReference>
<organism evidence="1 2">
    <name type="scientific">Streptomyces roseirectus</name>
    <dbReference type="NCBI Taxonomy" id="2768066"/>
    <lineage>
        <taxon>Bacteria</taxon>
        <taxon>Bacillati</taxon>
        <taxon>Actinomycetota</taxon>
        <taxon>Actinomycetes</taxon>
        <taxon>Kitasatosporales</taxon>
        <taxon>Streptomycetaceae</taxon>
        <taxon>Streptomyces</taxon>
    </lineage>
</organism>